<evidence type="ECO:0000313" key="2">
    <source>
        <dbReference type="Proteomes" id="UP000017559"/>
    </source>
</evidence>
<keyword evidence="2" id="KW-1185">Reference proteome</keyword>
<name>V2WQ04_MONRO</name>
<dbReference type="OrthoDB" id="3024566at2759"/>
<gene>
    <name evidence="1" type="ORF">Moror_13215</name>
</gene>
<reference evidence="1 2" key="1">
    <citation type="journal article" date="2014" name="BMC Genomics">
        <title>Genome and secretome analysis of the hemibiotrophic fungal pathogen, Moniliophthora roreri, which causes frosty pod rot disease of cacao: mechanisms of the biotrophic and necrotrophic phases.</title>
        <authorList>
            <person name="Meinhardt L.W."/>
            <person name="Costa G.G.L."/>
            <person name="Thomazella D.P.T."/>
            <person name="Teixeira P.J.P.L."/>
            <person name="Carazzolle M.F."/>
            <person name="Schuster S.C."/>
            <person name="Carlson J.E."/>
            <person name="Guiltinan M.J."/>
            <person name="Mieczkowski P."/>
            <person name="Farmer A."/>
            <person name="Ramaraj T."/>
            <person name="Crozier J."/>
            <person name="Davis R.E."/>
            <person name="Shao J."/>
            <person name="Melnick R.L."/>
            <person name="Pereira G.A.G."/>
            <person name="Bailey B.A."/>
        </authorList>
    </citation>
    <scope>NUCLEOTIDE SEQUENCE [LARGE SCALE GENOMIC DNA]</scope>
    <source>
        <strain evidence="1 2">MCA 2997</strain>
    </source>
</reference>
<dbReference type="Proteomes" id="UP000017559">
    <property type="component" value="Unassembled WGS sequence"/>
</dbReference>
<accession>V2WQ04</accession>
<dbReference type="EMBL" id="AWSO01000606">
    <property type="protein sequence ID" value="ESK88933.1"/>
    <property type="molecule type" value="Genomic_DNA"/>
</dbReference>
<dbReference type="InterPro" id="IPR032675">
    <property type="entry name" value="LRR_dom_sf"/>
</dbReference>
<protein>
    <submittedName>
        <fullName evidence="1">Uncharacterized protein</fullName>
    </submittedName>
</protein>
<dbReference type="HOGENOM" id="CLU_619773_0_0_1"/>
<dbReference type="KEGG" id="mrr:Moror_13215"/>
<dbReference type="SUPFAM" id="SSF52047">
    <property type="entry name" value="RNI-like"/>
    <property type="match status" value="1"/>
</dbReference>
<comment type="caution">
    <text evidence="1">The sequence shown here is derived from an EMBL/GenBank/DDBJ whole genome shotgun (WGS) entry which is preliminary data.</text>
</comment>
<evidence type="ECO:0000313" key="1">
    <source>
        <dbReference type="EMBL" id="ESK88933.1"/>
    </source>
</evidence>
<dbReference type="AlphaFoldDB" id="V2WQ04"/>
<dbReference type="Gene3D" id="3.80.10.10">
    <property type="entry name" value="Ribonuclease Inhibitor"/>
    <property type="match status" value="1"/>
</dbReference>
<organism evidence="1 2">
    <name type="scientific">Moniliophthora roreri (strain MCA 2997)</name>
    <name type="common">Cocoa frosty pod rot fungus</name>
    <name type="synonym">Crinipellis roreri</name>
    <dbReference type="NCBI Taxonomy" id="1381753"/>
    <lineage>
        <taxon>Eukaryota</taxon>
        <taxon>Fungi</taxon>
        <taxon>Dikarya</taxon>
        <taxon>Basidiomycota</taxon>
        <taxon>Agaricomycotina</taxon>
        <taxon>Agaricomycetes</taxon>
        <taxon>Agaricomycetidae</taxon>
        <taxon>Agaricales</taxon>
        <taxon>Marasmiineae</taxon>
        <taxon>Marasmiaceae</taxon>
        <taxon>Moniliophthora</taxon>
    </lineage>
</organism>
<proteinExistence type="predicted"/>
<sequence length="408" mass="46757">MSTLSPDAHLPPEIVMEIVKWNSTNRSVLRQCCLVSHLWRNASLPFLFHEVKLRGAADFCSWHDATPEVLRHIRRVVFRHAKNYSRPHECDHEYEPRSLSMVHKIPVSPQVLELVWLYRDYTTTVTPDVVKFLATFPSLEAVKIDSGIVDTAHFKHFVGSCGRLKKLELGMSTTSIFRPQLVPVQKLRIQDPRSIDLSLLQSLIIGTDDFPMLLEALFADSKPARLLSFTITCTANYSDLSSVWHFLNMFSSTIQHLTLDTHGMTGDELPPPLRSSMICSPCPSLHTFTLTGLHDPKSCGGFCSEMVRWLPTLFRYLPGRLTTLELKFTAVCHQEFEAVFSSRYGWRKLATSILKLYPTFTRIVIWLNTDSQFFRFDDRMALVALSKEKMPDLGPIQVEVEFGDQYYR</sequence>